<evidence type="ECO:0000313" key="2">
    <source>
        <dbReference type="Proteomes" id="UP000272706"/>
    </source>
</evidence>
<evidence type="ECO:0000313" key="1">
    <source>
        <dbReference type="EMBL" id="RJT40656.1"/>
    </source>
</evidence>
<sequence>MSFAFLLSHEGGRNLCRTLGRRARRLPASLVSGADRLPSPAISAFAKAVMKYDGETATDTAVSDDPRM</sequence>
<comment type="caution">
    <text evidence="1">The sequence shown here is derived from an EMBL/GenBank/DDBJ whole genome shotgun (WGS) entry which is preliminary data.</text>
</comment>
<dbReference type="AlphaFoldDB" id="A0A3A5L041"/>
<reference evidence="1 2" key="1">
    <citation type="submission" date="2018-09" db="EMBL/GenBank/DDBJ databases">
        <title>Mesorhizobium carmichaelinearum sp. nov. isolated from Carmichaelinea spp. root nodules in New Zealand.</title>
        <authorList>
            <person name="De Meyer S.E."/>
        </authorList>
    </citation>
    <scope>NUCLEOTIDE SEQUENCE [LARGE SCALE GENOMIC DNA]</scope>
    <source>
        <strain evidence="1 2">ICMP19557</strain>
    </source>
</reference>
<accession>A0A3A5L041</accession>
<gene>
    <name evidence="1" type="ORF">D3227_08895</name>
</gene>
<organism evidence="1 2">
    <name type="scientific">Mesorhizobium waimense</name>
    <dbReference type="NCBI Taxonomy" id="1300307"/>
    <lineage>
        <taxon>Bacteria</taxon>
        <taxon>Pseudomonadati</taxon>
        <taxon>Pseudomonadota</taxon>
        <taxon>Alphaproteobacteria</taxon>
        <taxon>Hyphomicrobiales</taxon>
        <taxon>Phyllobacteriaceae</taxon>
        <taxon>Mesorhizobium</taxon>
    </lineage>
</organism>
<dbReference type="Proteomes" id="UP000272706">
    <property type="component" value="Unassembled WGS sequence"/>
</dbReference>
<dbReference type="EMBL" id="QZWZ01000005">
    <property type="protein sequence ID" value="RJT40656.1"/>
    <property type="molecule type" value="Genomic_DNA"/>
</dbReference>
<name>A0A3A5L041_9HYPH</name>
<protein>
    <submittedName>
        <fullName evidence="1">Uncharacterized protein</fullName>
    </submittedName>
</protein>
<proteinExistence type="predicted"/>
<keyword evidence="2" id="KW-1185">Reference proteome</keyword>